<proteinExistence type="predicted"/>
<name>A0A6C0GEQ3_9BACT</name>
<dbReference type="Proteomes" id="UP000480178">
    <property type="component" value="Chromosome"/>
</dbReference>
<dbReference type="RefSeq" id="WP_162442543.1">
    <property type="nucleotide sequence ID" value="NZ_CP048222.1"/>
</dbReference>
<evidence type="ECO:0000313" key="2">
    <source>
        <dbReference type="Proteomes" id="UP000480178"/>
    </source>
</evidence>
<gene>
    <name evidence="1" type="ORF">GXP67_07375</name>
</gene>
<organism evidence="1 2">
    <name type="scientific">Rhodocytophaga rosea</name>
    <dbReference type="NCBI Taxonomy" id="2704465"/>
    <lineage>
        <taxon>Bacteria</taxon>
        <taxon>Pseudomonadati</taxon>
        <taxon>Bacteroidota</taxon>
        <taxon>Cytophagia</taxon>
        <taxon>Cytophagales</taxon>
        <taxon>Rhodocytophagaceae</taxon>
        <taxon>Rhodocytophaga</taxon>
    </lineage>
</organism>
<dbReference type="AlphaFoldDB" id="A0A6C0GEQ3"/>
<dbReference type="EMBL" id="CP048222">
    <property type="protein sequence ID" value="QHT66489.1"/>
    <property type="molecule type" value="Genomic_DNA"/>
</dbReference>
<keyword evidence="2" id="KW-1185">Reference proteome</keyword>
<reference evidence="1 2" key="1">
    <citation type="submission" date="2020-01" db="EMBL/GenBank/DDBJ databases">
        <authorList>
            <person name="Kim M.K."/>
        </authorList>
    </citation>
    <scope>NUCLEOTIDE SEQUENCE [LARGE SCALE GENOMIC DNA]</scope>
    <source>
        <strain evidence="1 2">172606-1</strain>
    </source>
</reference>
<accession>A0A6C0GEQ3</accession>
<sequence length="199" mass="23684">MGYDVLIVAKTREDDKLFRILTCEEGKGDYFLSRNFSMFQSRNFEGCELIQVEQILEIDLSLYWNYPTNYMPDIGELNYRMYQAEQAGDFKKAIEIKQKIEEVEREWHRNYYLINEGWTKIEDLRQITLKLIEKIKSNPAFGKQIKVAPGWDYPWGKYFTLQAKKHPREARILEDLDRILQSLDCIEREGEQYVAFIGG</sequence>
<evidence type="ECO:0000313" key="1">
    <source>
        <dbReference type="EMBL" id="QHT66489.1"/>
    </source>
</evidence>
<dbReference type="KEGG" id="rhoz:GXP67_07375"/>
<protein>
    <submittedName>
        <fullName evidence="1">Uncharacterized protein</fullName>
    </submittedName>
</protein>